<dbReference type="PANTHER" id="PTHR40265:SF1">
    <property type="entry name" value="GLYOXALASE-LIKE DOMAIN-CONTAINING PROTEIN"/>
    <property type="match status" value="1"/>
</dbReference>
<protein>
    <recommendedName>
        <fullName evidence="3">Glyoxalase-like domain-containing protein</fullName>
    </recommendedName>
</protein>
<sequence length="185" mass="20156">MVEASRNQADGAEIKCLVTRPECSRHPNTPAPELFPNGRMDVPFFCHDSTPRADRVPNRDKEKTTHPCGAIGIASCLILVPKPQLVDYAYAYSLITGARSVPVVREGSPNEPSAYTLVIGAPERRRYSTIVVHAAETDEDLRRMQERGVGLSELAIGIKAHGPGGKKAWQLGPTGIESTIWLQSV</sequence>
<accession>A0AA39Y6R8</accession>
<proteinExistence type="predicted"/>
<dbReference type="EMBL" id="JAULSV010000004">
    <property type="protein sequence ID" value="KAK0647083.1"/>
    <property type="molecule type" value="Genomic_DNA"/>
</dbReference>
<comment type="caution">
    <text evidence="1">The sequence shown here is derived from an EMBL/GenBank/DDBJ whole genome shotgun (WGS) entry which is preliminary data.</text>
</comment>
<reference evidence="1" key="1">
    <citation type="submission" date="2023-06" db="EMBL/GenBank/DDBJ databases">
        <title>Genome-scale phylogeny and comparative genomics of the fungal order Sordariales.</title>
        <authorList>
            <consortium name="Lawrence Berkeley National Laboratory"/>
            <person name="Hensen N."/>
            <person name="Bonometti L."/>
            <person name="Westerberg I."/>
            <person name="Brannstrom I.O."/>
            <person name="Guillou S."/>
            <person name="Cros-Aarteil S."/>
            <person name="Calhoun S."/>
            <person name="Haridas S."/>
            <person name="Kuo A."/>
            <person name="Mondo S."/>
            <person name="Pangilinan J."/>
            <person name="Riley R."/>
            <person name="Labutti K."/>
            <person name="Andreopoulos B."/>
            <person name="Lipzen A."/>
            <person name="Chen C."/>
            <person name="Yanf M."/>
            <person name="Daum C."/>
            <person name="Ng V."/>
            <person name="Clum A."/>
            <person name="Steindorff A."/>
            <person name="Ohm R."/>
            <person name="Martin F."/>
            <person name="Silar P."/>
            <person name="Natvig D."/>
            <person name="Lalanne C."/>
            <person name="Gautier V."/>
            <person name="Ament-Velasquez S.L."/>
            <person name="Kruys A."/>
            <person name="Hutchinson M.I."/>
            <person name="Powell A.J."/>
            <person name="Barry K."/>
            <person name="Miller A.N."/>
            <person name="Grigoriev I.V."/>
            <person name="Debuchy R."/>
            <person name="Gladieux P."/>
            <person name="Thoren M.H."/>
            <person name="Johannesson H."/>
        </authorList>
    </citation>
    <scope>NUCLEOTIDE SEQUENCE</scope>
    <source>
        <strain evidence="1">SMH2532-1</strain>
    </source>
</reference>
<name>A0AA39Y6R8_9PEZI</name>
<gene>
    <name evidence="1" type="ORF">B0T16DRAFT_414667</name>
</gene>
<evidence type="ECO:0008006" key="3">
    <source>
        <dbReference type="Google" id="ProtNLM"/>
    </source>
</evidence>
<organism evidence="1 2">
    <name type="scientific">Cercophora newfieldiana</name>
    <dbReference type="NCBI Taxonomy" id="92897"/>
    <lineage>
        <taxon>Eukaryota</taxon>
        <taxon>Fungi</taxon>
        <taxon>Dikarya</taxon>
        <taxon>Ascomycota</taxon>
        <taxon>Pezizomycotina</taxon>
        <taxon>Sordariomycetes</taxon>
        <taxon>Sordariomycetidae</taxon>
        <taxon>Sordariales</taxon>
        <taxon>Lasiosphaeriaceae</taxon>
        <taxon>Cercophora</taxon>
    </lineage>
</organism>
<evidence type="ECO:0000313" key="2">
    <source>
        <dbReference type="Proteomes" id="UP001174936"/>
    </source>
</evidence>
<dbReference type="PANTHER" id="PTHR40265">
    <property type="entry name" value="BLL2707 PROTEIN"/>
    <property type="match status" value="1"/>
</dbReference>
<evidence type="ECO:0000313" key="1">
    <source>
        <dbReference type="EMBL" id="KAK0647083.1"/>
    </source>
</evidence>
<dbReference type="AlphaFoldDB" id="A0AA39Y6R8"/>
<keyword evidence="2" id="KW-1185">Reference proteome</keyword>
<dbReference type="Proteomes" id="UP001174936">
    <property type="component" value="Unassembled WGS sequence"/>
</dbReference>